<feature type="binding site" evidence="13">
    <location>
        <position position="79"/>
    </location>
    <ligand>
        <name>substrate</name>
    </ligand>
</feature>
<keyword evidence="8 14" id="KW-0418">Kinase</keyword>
<comment type="pathway">
    <text evidence="3 15">Amino-acid biosynthesis; L-methionine biosynthesis via de novo pathway; L-homoserine from L-aspartate: step 1/3.</text>
</comment>
<comment type="catalytic activity">
    <reaction evidence="12 14">
        <text>L-aspartate + ATP = 4-phospho-L-aspartate + ADP</text>
        <dbReference type="Rhea" id="RHEA:23776"/>
        <dbReference type="ChEBI" id="CHEBI:29991"/>
        <dbReference type="ChEBI" id="CHEBI:30616"/>
        <dbReference type="ChEBI" id="CHEBI:57535"/>
        <dbReference type="ChEBI" id="CHEBI:456216"/>
        <dbReference type="EC" id="2.7.2.4"/>
    </reaction>
</comment>
<evidence type="ECO:0000256" key="11">
    <source>
        <dbReference type="ARBA" id="ARBA00023154"/>
    </source>
</evidence>
<dbReference type="GO" id="GO:0009089">
    <property type="term" value="P:lysine biosynthetic process via diaminopimelate"/>
    <property type="evidence" value="ECO:0007669"/>
    <property type="project" value="UniProtKB-UniPathway"/>
</dbReference>
<evidence type="ECO:0000256" key="8">
    <source>
        <dbReference type="ARBA" id="ARBA00022777"/>
    </source>
</evidence>
<dbReference type="Proteomes" id="UP000322976">
    <property type="component" value="Unassembled WGS sequence"/>
</dbReference>
<dbReference type="Pfam" id="PF00696">
    <property type="entry name" value="AA_kinase"/>
    <property type="match status" value="1"/>
</dbReference>
<dbReference type="AlphaFoldDB" id="A0A5D8QAM2"/>
<evidence type="ECO:0000256" key="4">
    <source>
        <dbReference type="ARBA" id="ARBA00005139"/>
    </source>
</evidence>
<dbReference type="NCBIfam" id="NF006068">
    <property type="entry name" value="PRK08210.1"/>
    <property type="match status" value="1"/>
</dbReference>
<reference evidence="17 18" key="1">
    <citation type="submission" date="2019-08" db="EMBL/GenBank/DDBJ databases">
        <title>Calorimonas adulescens gen. nov., sp. nov., an anaerobic thermophilic bacterium from Sakhalin hot spring.</title>
        <authorList>
            <person name="Khomyakova M.A."/>
            <person name="Merkel A.Y."/>
            <person name="Novikov A."/>
            <person name="Bonch-Osmolovskaya E.A."/>
            <person name="Slobodkin A.I."/>
        </authorList>
    </citation>
    <scope>NUCLEOTIDE SEQUENCE [LARGE SCALE GENOMIC DNA]</scope>
    <source>
        <strain evidence="17 18">A05MB</strain>
    </source>
</reference>
<keyword evidence="6 14" id="KW-0808">Transferase</keyword>
<evidence type="ECO:0000256" key="1">
    <source>
        <dbReference type="ARBA" id="ARBA00003121"/>
    </source>
</evidence>
<dbReference type="NCBIfam" id="TIGR00657">
    <property type="entry name" value="asp_kinases"/>
    <property type="match status" value="1"/>
</dbReference>
<dbReference type="EMBL" id="VTPS01000023">
    <property type="protein sequence ID" value="TZE80826.1"/>
    <property type="molecule type" value="Genomic_DNA"/>
</dbReference>
<comment type="caution">
    <text evidence="17">The sequence shown here is derived from an EMBL/GenBank/DDBJ whole genome shotgun (WGS) entry which is preliminary data.</text>
</comment>
<dbReference type="InterPro" id="IPR001048">
    <property type="entry name" value="Asp/Glu/Uridylate_kinase"/>
</dbReference>
<sequence length="395" mass="43458">MKTIVLKFGGTILGDMTLRERAGQIVQKYYMDGYCPIVVVSAMGRLGDPYSTDTLLKLVTEIHPKINLRELDMLLSCGEVISSVIFHATLSNYGLSSIALTGAQAGIITDRNFGKANVLRINVDNILKSINNKMIPIISGFQGITEEGDITTLGRGTSDYTACLLGSKLGSEQIVIYKDVDGLMSADPKIVTSAKTIEHINYEDVFQMAEFGAKVIHPLAVETAMKAGIPLLIKNIMKEDVFTLIDNQEVNKIITAVTCMPDRVQYIINTSNENDKEIINEVFNKLADAGISIDLINIFPDKKIFTIEAKYAETATAILNQSTLNYVTVENLVKVSIIGNRMRGVPGIMAKIIKAFSEHNIEILQTSDSHNSISCLVKKDDYKNAMILLHNIFSV</sequence>
<evidence type="ECO:0000256" key="10">
    <source>
        <dbReference type="ARBA" id="ARBA00022915"/>
    </source>
</evidence>
<organism evidence="17 18">
    <name type="scientific">Calorimonas adulescens</name>
    <dbReference type="NCBI Taxonomy" id="2606906"/>
    <lineage>
        <taxon>Bacteria</taxon>
        <taxon>Bacillati</taxon>
        <taxon>Bacillota</taxon>
        <taxon>Clostridia</taxon>
        <taxon>Thermoanaerobacterales</taxon>
        <taxon>Thermoanaerobacteraceae</taxon>
        <taxon>Calorimonas</taxon>
    </lineage>
</organism>
<evidence type="ECO:0000256" key="7">
    <source>
        <dbReference type="ARBA" id="ARBA00022741"/>
    </source>
</evidence>
<dbReference type="GO" id="GO:0009088">
    <property type="term" value="P:threonine biosynthetic process"/>
    <property type="evidence" value="ECO:0007669"/>
    <property type="project" value="UniProtKB-UniPathway"/>
</dbReference>
<dbReference type="Gene3D" id="3.30.2130.10">
    <property type="entry name" value="VC0802-like"/>
    <property type="match status" value="1"/>
</dbReference>
<feature type="binding site" evidence="13">
    <location>
        <begin position="7"/>
        <end position="10"/>
    </location>
    <ligand>
        <name>ATP</name>
        <dbReference type="ChEBI" id="CHEBI:30616"/>
    </ligand>
</feature>
<dbReference type="PROSITE" id="PS51671">
    <property type="entry name" value="ACT"/>
    <property type="match status" value="1"/>
</dbReference>
<evidence type="ECO:0000256" key="13">
    <source>
        <dbReference type="PIRSR" id="PIRSR000726-1"/>
    </source>
</evidence>
<feature type="domain" description="ACT" evidence="16">
    <location>
        <begin position="337"/>
        <end position="395"/>
    </location>
</feature>
<proteinExistence type="inferred from homology"/>
<dbReference type="PIRSF" id="PIRSF000726">
    <property type="entry name" value="Asp_kin"/>
    <property type="match status" value="1"/>
</dbReference>
<keyword evidence="7 13" id="KW-0547">Nucleotide-binding</keyword>
<evidence type="ECO:0000256" key="2">
    <source>
        <dbReference type="ARBA" id="ARBA00004766"/>
    </source>
</evidence>
<evidence type="ECO:0000256" key="3">
    <source>
        <dbReference type="ARBA" id="ARBA00004986"/>
    </source>
</evidence>
<name>A0A5D8QAM2_9THEO</name>
<dbReference type="GO" id="GO:0009090">
    <property type="term" value="P:homoserine biosynthetic process"/>
    <property type="evidence" value="ECO:0007669"/>
    <property type="project" value="TreeGrafter"/>
</dbReference>
<dbReference type="InterPro" id="IPR027795">
    <property type="entry name" value="CASTOR_ACT_dom"/>
</dbReference>
<comment type="pathway">
    <text evidence="2 15">Amino-acid biosynthesis; L-lysine biosynthesis via DAP pathway; (S)-tetrahydrodipicolinate from L-aspartate: step 1/4.</text>
</comment>
<dbReference type="GO" id="GO:0005829">
    <property type="term" value="C:cytosol"/>
    <property type="evidence" value="ECO:0007669"/>
    <property type="project" value="TreeGrafter"/>
</dbReference>
<keyword evidence="9 13" id="KW-0067">ATP-binding</keyword>
<dbReference type="InterPro" id="IPR045865">
    <property type="entry name" value="ACT-like_dom_sf"/>
</dbReference>
<keyword evidence="18" id="KW-1185">Reference proteome</keyword>
<dbReference type="PANTHER" id="PTHR21499">
    <property type="entry name" value="ASPARTATE KINASE"/>
    <property type="match status" value="1"/>
</dbReference>
<dbReference type="InterPro" id="IPR036393">
    <property type="entry name" value="AceGlu_kinase-like_sf"/>
</dbReference>
<evidence type="ECO:0000313" key="18">
    <source>
        <dbReference type="Proteomes" id="UP000322976"/>
    </source>
</evidence>
<dbReference type="GO" id="GO:0005524">
    <property type="term" value="F:ATP binding"/>
    <property type="evidence" value="ECO:0007669"/>
    <property type="project" value="UniProtKB-KW"/>
</dbReference>
<dbReference type="UniPathway" id="UPA00051">
    <property type="reaction ID" value="UER00462"/>
</dbReference>
<evidence type="ECO:0000313" key="17">
    <source>
        <dbReference type="EMBL" id="TZE80826.1"/>
    </source>
</evidence>
<protein>
    <recommendedName>
        <fullName evidence="14">Aspartokinase</fullName>
        <ecNumber evidence="14">2.7.2.4</ecNumber>
    </recommendedName>
</protein>
<dbReference type="SUPFAM" id="SSF53633">
    <property type="entry name" value="Carbamate kinase-like"/>
    <property type="match status" value="1"/>
</dbReference>
<comment type="similarity">
    <text evidence="5 14">Belongs to the aspartokinase family.</text>
</comment>
<evidence type="ECO:0000256" key="6">
    <source>
        <dbReference type="ARBA" id="ARBA00022679"/>
    </source>
</evidence>
<dbReference type="InterPro" id="IPR001341">
    <property type="entry name" value="Asp_kinase"/>
</dbReference>
<dbReference type="EC" id="2.7.2.4" evidence="14"/>
<evidence type="ECO:0000256" key="5">
    <source>
        <dbReference type="ARBA" id="ARBA00010122"/>
    </source>
</evidence>
<keyword evidence="10" id="KW-0220">Diaminopimelate biosynthesis</keyword>
<evidence type="ECO:0000256" key="14">
    <source>
        <dbReference type="RuleBase" id="RU003448"/>
    </source>
</evidence>
<evidence type="ECO:0000256" key="9">
    <source>
        <dbReference type="ARBA" id="ARBA00022840"/>
    </source>
</evidence>
<gene>
    <name evidence="17" type="primary">dapG</name>
    <name evidence="17" type="ORF">FWJ32_12015</name>
</gene>
<keyword evidence="11" id="KW-0457">Lysine biosynthesis</keyword>
<comment type="function">
    <text evidence="1">Catalyzes the phosphorylation of the beta-carboxyl group of aspartic acid with ATP to yield 4-phospho-L-aspartate, which is involved in the branched biosynthetic pathway leading to the biosynthesis of amino acids threonine, isoleucine and methionine.</text>
</comment>
<dbReference type="Gene3D" id="3.40.1160.10">
    <property type="entry name" value="Acetylglutamate kinase-like"/>
    <property type="match status" value="1"/>
</dbReference>
<accession>A0A5D8QAM2</accession>
<feature type="binding site" evidence="13">
    <location>
        <begin position="214"/>
        <end position="215"/>
    </location>
    <ligand>
        <name>ATP</name>
        <dbReference type="ChEBI" id="CHEBI:30616"/>
    </ligand>
</feature>
<dbReference type="UniPathway" id="UPA00050">
    <property type="reaction ID" value="UER00461"/>
</dbReference>
<dbReference type="GO" id="GO:0019877">
    <property type="term" value="P:diaminopimelate biosynthetic process"/>
    <property type="evidence" value="ECO:0007669"/>
    <property type="project" value="UniProtKB-KW"/>
</dbReference>
<evidence type="ECO:0000256" key="12">
    <source>
        <dbReference type="ARBA" id="ARBA00047872"/>
    </source>
</evidence>
<dbReference type="RefSeq" id="WP_149546205.1">
    <property type="nucleotide sequence ID" value="NZ_VTPS01000023.1"/>
</dbReference>
<dbReference type="SUPFAM" id="SSF55021">
    <property type="entry name" value="ACT-like"/>
    <property type="match status" value="2"/>
</dbReference>
<dbReference type="GO" id="GO:0004072">
    <property type="term" value="F:aspartate kinase activity"/>
    <property type="evidence" value="ECO:0007669"/>
    <property type="project" value="UniProtKB-EC"/>
</dbReference>
<dbReference type="UniPathway" id="UPA00034">
    <property type="reaction ID" value="UER00015"/>
</dbReference>
<dbReference type="InterPro" id="IPR002912">
    <property type="entry name" value="ACT_dom"/>
</dbReference>
<keyword evidence="15" id="KW-0028">Amino-acid biosynthesis</keyword>
<evidence type="ECO:0000256" key="15">
    <source>
        <dbReference type="RuleBase" id="RU004249"/>
    </source>
</evidence>
<dbReference type="InterPro" id="IPR005260">
    <property type="entry name" value="Asp_kin_monofn"/>
</dbReference>
<feature type="binding site" evidence="13">
    <location>
        <position position="52"/>
    </location>
    <ligand>
        <name>substrate</name>
    </ligand>
</feature>
<evidence type="ECO:0000259" key="16">
    <source>
        <dbReference type="PROSITE" id="PS51671"/>
    </source>
</evidence>
<comment type="pathway">
    <text evidence="4 15">Amino-acid biosynthesis; L-threonine biosynthesis; L-threonine from L-aspartate: step 1/5.</text>
</comment>
<dbReference type="PANTHER" id="PTHR21499:SF3">
    <property type="entry name" value="ASPARTOKINASE"/>
    <property type="match status" value="1"/>
</dbReference>
<dbReference type="Pfam" id="PF13840">
    <property type="entry name" value="ACT_7"/>
    <property type="match status" value="1"/>
</dbReference>